<reference evidence="2" key="1">
    <citation type="thesis" date="2020" institute="Technische Universitat Dresden" country="Dresden, Germany">
        <title>The Agarolytic System of Microbulbifer elongatus PORT2, Isolated from Batu Karas, Pangandaran West Java Indonesia.</title>
        <authorList>
            <person name="Anggraeni S.R."/>
        </authorList>
    </citation>
    <scope>NUCLEOTIDE SEQUENCE</scope>
    <source>
        <strain evidence="2">PORT2</strain>
    </source>
</reference>
<protein>
    <submittedName>
        <fullName evidence="2">Uncharacterized protein</fullName>
    </submittedName>
</protein>
<dbReference type="Proteomes" id="UP001205566">
    <property type="component" value="Unassembled WGS sequence"/>
</dbReference>
<keyword evidence="3" id="KW-1185">Reference proteome</keyword>
<proteinExistence type="predicted"/>
<sequence>MIGPECKNRGAWVRDATGTGFELYHHVNANVFAHASAQPHSQGEQEDMVTHRKRSNPPFKPDISPIIRQKMAELHHTSTHATRFYGSRLSTRLDYPLRQCFQNLKNLHGNLKNILFAQLGDGPGQAQPDHMMQQRRPGSTAVEIALRYRSLALLVPRPGPDLIDYLITTERRQKRLHRYLLEDLTDIPLKISISAQTAMLQITIDRMANFSARLGTADIRNH</sequence>
<accession>A0ABT1NXB8</accession>
<name>A0ABT1NXB8_9GAMM</name>
<gene>
    <name evidence="2" type="ORF">HXX02_03495</name>
</gene>
<evidence type="ECO:0000313" key="2">
    <source>
        <dbReference type="EMBL" id="MCQ3828498.1"/>
    </source>
</evidence>
<dbReference type="RefSeq" id="WP_255873334.1">
    <property type="nucleotide sequence ID" value="NZ_JACASI010000012.1"/>
</dbReference>
<feature type="region of interest" description="Disordered" evidence="1">
    <location>
        <begin position="36"/>
        <end position="62"/>
    </location>
</feature>
<evidence type="ECO:0000256" key="1">
    <source>
        <dbReference type="SAM" id="MobiDB-lite"/>
    </source>
</evidence>
<dbReference type="EMBL" id="JACASI010000012">
    <property type="protein sequence ID" value="MCQ3828498.1"/>
    <property type="molecule type" value="Genomic_DNA"/>
</dbReference>
<evidence type="ECO:0000313" key="3">
    <source>
        <dbReference type="Proteomes" id="UP001205566"/>
    </source>
</evidence>
<organism evidence="2 3">
    <name type="scientific">Microbulbifer elongatus</name>
    <dbReference type="NCBI Taxonomy" id="86173"/>
    <lineage>
        <taxon>Bacteria</taxon>
        <taxon>Pseudomonadati</taxon>
        <taxon>Pseudomonadota</taxon>
        <taxon>Gammaproteobacteria</taxon>
        <taxon>Cellvibrionales</taxon>
        <taxon>Microbulbiferaceae</taxon>
        <taxon>Microbulbifer</taxon>
    </lineage>
</organism>
<comment type="caution">
    <text evidence="2">The sequence shown here is derived from an EMBL/GenBank/DDBJ whole genome shotgun (WGS) entry which is preliminary data.</text>
</comment>